<comment type="caution">
    <text evidence="1">The sequence shown here is derived from an EMBL/GenBank/DDBJ whole genome shotgun (WGS) entry which is preliminary data.</text>
</comment>
<accession>A0A0F9EGC8</accession>
<organism evidence="1">
    <name type="scientific">marine sediment metagenome</name>
    <dbReference type="NCBI Taxonomy" id="412755"/>
    <lineage>
        <taxon>unclassified sequences</taxon>
        <taxon>metagenomes</taxon>
        <taxon>ecological metagenomes</taxon>
    </lineage>
</organism>
<reference evidence="1" key="1">
    <citation type="journal article" date="2015" name="Nature">
        <title>Complex archaea that bridge the gap between prokaryotes and eukaryotes.</title>
        <authorList>
            <person name="Spang A."/>
            <person name="Saw J.H."/>
            <person name="Jorgensen S.L."/>
            <person name="Zaremba-Niedzwiedzka K."/>
            <person name="Martijn J."/>
            <person name="Lind A.E."/>
            <person name="van Eijk R."/>
            <person name="Schleper C."/>
            <person name="Guy L."/>
            <person name="Ettema T.J."/>
        </authorList>
    </citation>
    <scope>NUCLEOTIDE SEQUENCE</scope>
</reference>
<proteinExistence type="predicted"/>
<gene>
    <name evidence="1" type="ORF">LCGC14_2156400</name>
</gene>
<protein>
    <submittedName>
        <fullName evidence="1">Uncharacterized protein</fullName>
    </submittedName>
</protein>
<sequence>MSTKDELYNEDIEFLRTITKELRNFASIQKAEAVKLENIIFRFEEREV</sequence>
<evidence type="ECO:0000313" key="1">
    <source>
        <dbReference type="EMBL" id="KKL65296.1"/>
    </source>
</evidence>
<dbReference type="AlphaFoldDB" id="A0A0F9EGC8"/>
<dbReference type="EMBL" id="LAZR01027581">
    <property type="protein sequence ID" value="KKL65296.1"/>
    <property type="molecule type" value="Genomic_DNA"/>
</dbReference>
<name>A0A0F9EGC8_9ZZZZ</name>